<protein>
    <submittedName>
        <fullName evidence="3">DUF2798 domain-containing protein</fullName>
    </submittedName>
</protein>
<keyword evidence="1" id="KW-0472">Membrane</keyword>
<evidence type="ECO:0000313" key="2">
    <source>
        <dbReference type="EMBL" id="MEI2457299.1"/>
    </source>
</evidence>
<keyword evidence="1" id="KW-0812">Transmembrane</keyword>
<dbReference type="InterPro" id="IPR021529">
    <property type="entry name" value="DUF2798"/>
</dbReference>
<reference evidence="2 4" key="1">
    <citation type="submission" date="2024-02" db="EMBL/GenBank/DDBJ databases">
        <title>Lysobacter Genome Sequencing and Mining.</title>
        <authorList>
            <person name="Bierman J."/>
            <person name="Walker M.C."/>
        </authorList>
    </citation>
    <scope>NUCLEOTIDE SEQUENCE [LARGE SCALE GENOMIC DNA]</scope>
    <source>
        <strain evidence="2 4">PB6250</strain>
    </source>
</reference>
<sequence>MSGQLFPESVANQVPLASLLCAADRHEAPAMLTPRQARFAFLPLMLVAMSALIGLAVVVFRQGLAQGPEEAWMLAWVLAFTIALPAAMLLMPAVSALLAHYTRGHSEGDTRHGIIPVVGSKVPGAGQ</sequence>
<organism evidence="3">
    <name type="scientific">Lysobacter firmicutimachus</name>
    <dbReference type="NCBI Taxonomy" id="1792846"/>
    <lineage>
        <taxon>Bacteria</taxon>
        <taxon>Pseudomonadati</taxon>
        <taxon>Pseudomonadota</taxon>
        <taxon>Gammaproteobacteria</taxon>
        <taxon>Lysobacterales</taxon>
        <taxon>Lysobacteraceae</taxon>
        <taxon>Lysobacter</taxon>
    </lineage>
</organism>
<dbReference type="Pfam" id="PF11391">
    <property type="entry name" value="DUF2798"/>
    <property type="match status" value="1"/>
</dbReference>
<evidence type="ECO:0000313" key="3">
    <source>
        <dbReference type="EMBL" id="XCO76277.1"/>
    </source>
</evidence>
<evidence type="ECO:0000313" key="4">
    <source>
        <dbReference type="Proteomes" id="UP001387215"/>
    </source>
</evidence>
<keyword evidence="1" id="KW-1133">Transmembrane helix</keyword>
<feature type="transmembrane region" description="Helical" evidence="1">
    <location>
        <begin position="72"/>
        <end position="98"/>
    </location>
</feature>
<dbReference type="Proteomes" id="UP001387215">
    <property type="component" value="Unassembled WGS sequence"/>
</dbReference>
<keyword evidence="4" id="KW-1185">Reference proteome</keyword>
<dbReference type="AlphaFoldDB" id="A0AAU8MXF9"/>
<evidence type="ECO:0000256" key="1">
    <source>
        <dbReference type="SAM" id="Phobius"/>
    </source>
</evidence>
<proteinExistence type="predicted"/>
<reference evidence="3" key="2">
    <citation type="submission" date="2024-06" db="EMBL/GenBank/DDBJ databases">
        <authorList>
            <person name="Li S."/>
        </authorList>
    </citation>
    <scope>NUCLEOTIDE SEQUENCE</scope>
    <source>
        <strain evidence="3">SR10</strain>
    </source>
</reference>
<name>A0AAU8MXF9_9GAMM</name>
<dbReference type="RefSeq" id="WP_079248224.1">
    <property type="nucleotide sequence ID" value="NZ_CP159925.1"/>
</dbReference>
<gene>
    <name evidence="3" type="ORF">ABU614_05665</name>
    <name evidence="2" type="ORF">V2J18_21825</name>
</gene>
<feature type="transmembrane region" description="Helical" evidence="1">
    <location>
        <begin position="39"/>
        <end position="60"/>
    </location>
</feature>
<dbReference type="EMBL" id="JBANDL010000002">
    <property type="protein sequence ID" value="MEI2457299.1"/>
    <property type="molecule type" value="Genomic_DNA"/>
</dbReference>
<accession>A0AAU8MXF9</accession>
<dbReference type="EMBL" id="CP159925">
    <property type="protein sequence ID" value="XCO76277.1"/>
    <property type="molecule type" value="Genomic_DNA"/>
</dbReference>